<dbReference type="Pfam" id="PF20043">
    <property type="entry name" value="DUF6445"/>
    <property type="match status" value="1"/>
</dbReference>
<evidence type="ECO:0000313" key="2">
    <source>
        <dbReference type="Proteomes" id="UP001597425"/>
    </source>
</evidence>
<protein>
    <submittedName>
        <fullName evidence="1">DUF6445 family protein</fullName>
    </submittedName>
</protein>
<accession>A0ABW5E980</accession>
<organism evidence="1 2">
    <name type="scientific">Microbulbifer halophilus</name>
    <dbReference type="NCBI Taxonomy" id="453963"/>
    <lineage>
        <taxon>Bacteria</taxon>
        <taxon>Pseudomonadati</taxon>
        <taxon>Pseudomonadota</taxon>
        <taxon>Gammaproteobacteria</taxon>
        <taxon>Cellvibrionales</taxon>
        <taxon>Microbulbiferaceae</taxon>
        <taxon>Microbulbifer</taxon>
    </lineage>
</organism>
<evidence type="ECO:0000313" key="1">
    <source>
        <dbReference type="EMBL" id="MFD2309225.1"/>
    </source>
</evidence>
<keyword evidence="2" id="KW-1185">Reference proteome</keyword>
<comment type="caution">
    <text evidence="1">The sequence shown here is derived from an EMBL/GenBank/DDBJ whole genome shotgun (WGS) entry which is preliminary data.</text>
</comment>
<dbReference type="Proteomes" id="UP001597425">
    <property type="component" value="Unassembled WGS sequence"/>
</dbReference>
<name>A0ABW5E980_9GAMM</name>
<reference evidence="2" key="1">
    <citation type="journal article" date="2019" name="Int. J. Syst. Evol. Microbiol.">
        <title>The Global Catalogue of Microorganisms (GCM) 10K type strain sequencing project: providing services to taxonomists for standard genome sequencing and annotation.</title>
        <authorList>
            <consortium name="The Broad Institute Genomics Platform"/>
            <consortium name="The Broad Institute Genome Sequencing Center for Infectious Disease"/>
            <person name="Wu L."/>
            <person name="Ma J."/>
        </authorList>
    </citation>
    <scope>NUCLEOTIDE SEQUENCE [LARGE SCALE GENOMIC DNA]</scope>
    <source>
        <strain evidence="2">KCTC 12848</strain>
    </source>
</reference>
<gene>
    <name evidence="1" type="ORF">ACFSKX_02240</name>
</gene>
<proteinExistence type="predicted"/>
<dbReference type="RefSeq" id="WP_265720570.1">
    <property type="nucleotide sequence ID" value="NZ_JAPIVK010000004.1"/>
</dbReference>
<dbReference type="EMBL" id="JBHUJD010000002">
    <property type="protein sequence ID" value="MFD2309225.1"/>
    <property type="molecule type" value="Genomic_DNA"/>
</dbReference>
<sequence length="228" mass="26167">MAIQTLEIGDEKRKVMIVDDFLENPEELVAFAKEATFAPWPMAAERKGYPGVRAAAPEDHSRLIMDRIDPLVREQFQVPLSDKLKIHQETLNLITVPEEELGPLQRAPHFDTSNPRLFAVLLYLCDESHGGTGFYRHKSTGYESITPERCEHYLDCCYIEFNKYRRPKKYCSESDDLFSRIGFIPARFNRLVVYRGVMLHSANILGEKSISFCPATGRLTANLFVTYE</sequence>
<dbReference type="InterPro" id="IPR045617">
    <property type="entry name" value="DUF6445"/>
</dbReference>